<dbReference type="OrthoDB" id="9813910at2"/>
<evidence type="ECO:0000313" key="4">
    <source>
        <dbReference type="Proteomes" id="UP000321580"/>
    </source>
</evidence>
<gene>
    <name evidence="3" type="ORF">FRY97_00485</name>
</gene>
<dbReference type="AlphaFoldDB" id="A0A5C6S6U5"/>
<keyword evidence="1" id="KW-0732">Signal</keyword>
<comment type="caution">
    <text evidence="3">The sequence shown here is derived from an EMBL/GenBank/DDBJ whole genome shotgun (WGS) entry which is preliminary data.</text>
</comment>
<evidence type="ECO:0000313" key="3">
    <source>
        <dbReference type="EMBL" id="TXB70216.1"/>
    </source>
</evidence>
<accession>A0A5C6S6U5</accession>
<protein>
    <recommendedName>
        <fullName evidence="2">DUF5683 domain-containing protein</fullName>
    </recommendedName>
</protein>
<sequence>MKALPVCFTALLSLCFAIAALAQSPAVDTLPGLSQAMLGQEEAPKPPNWFQQDYPSPKKAALLSLALPGAGQVYNKRWWKVPFVYGAMVGMGITIDYNQDRYRRLRDALELKRDNLPHEFSGTSLDNTRALRSLRDEFDKNTQLAYVGLVIVYGLQAMEAFVDAHLKGFDVNDDLGGIRLKPTAEYYGFSTAPAIGLGLSIPIQSGRGK</sequence>
<feature type="domain" description="DUF5683" evidence="2">
    <location>
        <begin position="55"/>
        <end position="201"/>
    </location>
</feature>
<keyword evidence="4" id="KW-1185">Reference proteome</keyword>
<evidence type="ECO:0000259" key="2">
    <source>
        <dbReference type="Pfam" id="PF18935"/>
    </source>
</evidence>
<feature type="chain" id="PRO_5023029093" description="DUF5683 domain-containing protein" evidence="1">
    <location>
        <begin position="23"/>
        <end position="209"/>
    </location>
</feature>
<reference evidence="3 4" key="1">
    <citation type="submission" date="2019-08" db="EMBL/GenBank/DDBJ databases">
        <title>Genome of Phaeodactylibacter luteus.</title>
        <authorList>
            <person name="Bowman J.P."/>
        </authorList>
    </citation>
    <scope>NUCLEOTIDE SEQUENCE [LARGE SCALE GENOMIC DNA]</scope>
    <source>
        <strain evidence="3 4">KCTC 42180</strain>
    </source>
</reference>
<feature type="signal peptide" evidence="1">
    <location>
        <begin position="1"/>
        <end position="22"/>
    </location>
</feature>
<dbReference type="InterPro" id="IPR043738">
    <property type="entry name" value="DUF5683"/>
</dbReference>
<dbReference type="Proteomes" id="UP000321580">
    <property type="component" value="Unassembled WGS sequence"/>
</dbReference>
<organism evidence="3 4">
    <name type="scientific">Phaeodactylibacter luteus</name>
    <dbReference type="NCBI Taxonomy" id="1564516"/>
    <lineage>
        <taxon>Bacteria</taxon>
        <taxon>Pseudomonadati</taxon>
        <taxon>Bacteroidota</taxon>
        <taxon>Saprospiria</taxon>
        <taxon>Saprospirales</taxon>
        <taxon>Haliscomenobacteraceae</taxon>
        <taxon>Phaeodactylibacter</taxon>
    </lineage>
</organism>
<proteinExistence type="predicted"/>
<dbReference type="EMBL" id="VOOR01000001">
    <property type="protein sequence ID" value="TXB70216.1"/>
    <property type="molecule type" value="Genomic_DNA"/>
</dbReference>
<evidence type="ECO:0000256" key="1">
    <source>
        <dbReference type="SAM" id="SignalP"/>
    </source>
</evidence>
<dbReference type="Pfam" id="PF18935">
    <property type="entry name" value="DUF5683"/>
    <property type="match status" value="1"/>
</dbReference>
<dbReference type="RefSeq" id="WP_147165448.1">
    <property type="nucleotide sequence ID" value="NZ_VOOR01000001.1"/>
</dbReference>
<name>A0A5C6S6U5_9BACT</name>